<keyword evidence="7" id="KW-0808">Transferase</keyword>
<dbReference type="Proteomes" id="UP000076809">
    <property type="component" value="Chromosome"/>
</dbReference>
<evidence type="ECO:0000313" key="16">
    <source>
        <dbReference type="Proteomes" id="UP000076809"/>
    </source>
</evidence>
<evidence type="ECO:0000256" key="12">
    <source>
        <dbReference type="SAM" id="Phobius"/>
    </source>
</evidence>
<evidence type="ECO:0000256" key="10">
    <source>
        <dbReference type="ARBA" id="ARBA00044770"/>
    </source>
</evidence>
<dbReference type="InterPro" id="IPR011815">
    <property type="entry name" value="PBP_1c"/>
</dbReference>
<dbReference type="InterPro" id="IPR036950">
    <property type="entry name" value="PBP_transglycosylase"/>
</dbReference>
<evidence type="ECO:0000256" key="4">
    <source>
        <dbReference type="ARBA" id="ARBA00022645"/>
    </source>
</evidence>
<evidence type="ECO:0000256" key="11">
    <source>
        <dbReference type="ARBA" id="ARBA00049902"/>
    </source>
</evidence>
<dbReference type="PANTHER" id="PTHR32282">
    <property type="entry name" value="BINDING PROTEIN TRANSPEPTIDASE, PUTATIVE-RELATED"/>
    <property type="match status" value="1"/>
</dbReference>
<keyword evidence="12" id="KW-0812">Transmembrane</keyword>
<dbReference type="Pfam" id="PF00912">
    <property type="entry name" value="Transgly"/>
    <property type="match status" value="1"/>
</dbReference>
<evidence type="ECO:0000256" key="2">
    <source>
        <dbReference type="ARBA" id="ARBA00007090"/>
    </source>
</evidence>
<dbReference type="Gene3D" id="3.40.710.10">
    <property type="entry name" value="DD-peptidase/beta-lactamase superfamily"/>
    <property type="match status" value="1"/>
</dbReference>
<protein>
    <recommendedName>
        <fullName evidence="10">peptidoglycan glycosyltransferase</fullName>
        <ecNumber evidence="10">2.4.99.28</ecNumber>
    </recommendedName>
</protein>
<keyword evidence="12" id="KW-1133">Transmembrane helix</keyword>
<keyword evidence="5" id="KW-0645">Protease</keyword>
<evidence type="ECO:0000259" key="14">
    <source>
        <dbReference type="Pfam" id="PF00912"/>
    </source>
</evidence>
<dbReference type="NCBIfam" id="TIGR02073">
    <property type="entry name" value="PBP_1c"/>
    <property type="match status" value="1"/>
</dbReference>
<comment type="catalytic activity">
    <reaction evidence="11">
        <text>[GlcNAc-(1-&gt;4)-Mur2Ac(oyl-L-Ala-gamma-D-Glu-L-Lys-D-Ala-D-Ala)](n)-di-trans,octa-cis-undecaprenyl diphosphate + beta-D-GlcNAc-(1-&gt;4)-Mur2Ac(oyl-L-Ala-gamma-D-Glu-L-Lys-D-Ala-D-Ala)-di-trans,octa-cis-undecaprenyl diphosphate = [GlcNAc-(1-&gt;4)-Mur2Ac(oyl-L-Ala-gamma-D-Glu-L-Lys-D-Ala-D-Ala)](n+1)-di-trans,octa-cis-undecaprenyl diphosphate + di-trans,octa-cis-undecaprenyl diphosphate + H(+)</text>
        <dbReference type="Rhea" id="RHEA:23708"/>
        <dbReference type="Rhea" id="RHEA-COMP:9602"/>
        <dbReference type="Rhea" id="RHEA-COMP:9603"/>
        <dbReference type="ChEBI" id="CHEBI:15378"/>
        <dbReference type="ChEBI" id="CHEBI:58405"/>
        <dbReference type="ChEBI" id="CHEBI:60033"/>
        <dbReference type="ChEBI" id="CHEBI:78435"/>
        <dbReference type="EC" id="2.4.99.28"/>
    </reaction>
</comment>
<dbReference type="Gene3D" id="1.10.3810.10">
    <property type="entry name" value="Biosynthetic peptidoglycan transglycosylase-like"/>
    <property type="match status" value="1"/>
</dbReference>
<dbReference type="GO" id="GO:0008658">
    <property type="term" value="F:penicillin binding"/>
    <property type="evidence" value="ECO:0007669"/>
    <property type="project" value="InterPro"/>
</dbReference>
<evidence type="ECO:0000313" key="15">
    <source>
        <dbReference type="EMBL" id="ANB54791.1"/>
    </source>
</evidence>
<sequence length="810" mass="89256">MRISTRCVSLSNKPSLERVRPLTFWQRGWLKLGRCGHAGWRWLGGLPRWLRFSVLGVVALLVSLLALDRIFPPPPLDPAYARVVLDMKGRPLRAFADTSGVWRYPVTLEQVSPRYIEALLGYEDRYFWRHPGVNPVAMVRGVWQWLRYGRAVSGGSTLTMQVARLIEPYHRSVPGKLRQMARALQLEWHYDKRSLLTVYLNRAPFGGNLEGVQAASFAYLGKSAAKLTYAEAALLAVLPQAPSRNRPDRHPERARAARDKVMQRLVAQGVWPEPVWLEGRIEPVLARGHFTPMEAPLFARLAADHQAGALVHTTIDGDLQRWLEGRVASYIRRFPEQTSAALLLVDNKTMAVRAYVGSAEYGNLRRHGYLDMVQAIRSPGSTLKPFIYGLAMDEGLVHSASLLSDAPRLGSDYRPANFSGAFQGPVTLAQALQQSLNVPAVQVLEALGPDKLVSRLDNAGVRLALSDKPNPAIALGAAGIRLEQLVALYSSLTRQGQVAMPVWLAGQQAVSRPLLSPGAAWIIWQILSAQGRADQPFASEATGRVNRLAWKTGTSYGYRDSWAMGVSGRWTIGVWLGRPDGTPMPGFYGQSAAVPLLLSVYSRLSDNSPLPAQPNTVSEAEVCWPLGRKASATLPEVCLQRQSAWLLEGRDPPTLPDPMDWPSPLRQVALTAEGKPTLARCQDAAQSGFRALWPLSLEPWRTPGERRQALLASGCKGEGQSAELQAPIRIVALGEGNLIRSQRYRLQPKVLGGVGKPAWFLNGQRLRWDGDQVLSVAGRYQLVVVDEAGNSDRIEFRVVHPDGDAGTITR</sequence>
<dbReference type="EC" id="2.4.99.28" evidence="10"/>
<evidence type="ECO:0000259" key="13">
    <source>
        <dbReference type="Pfam" id="PF00905"/>
    </source>
</evidence>
<feature type="transmembrane region" description="Helical" evidence="12">
    <location>
        <begin position="49"/>
        <end position="67"/>
    </location>
</feature>
<dbReference type="GO" id="GO:0030288">
    <property type="term" value="C:outer membrane-bounded periplasmic space"/>
    <property type="evidence" value="ECO:0007669"/>
    <property type="project" value="TreeGrafter"/>
</dbReference>
<gene>
    <name evidence="15" type="ORF">WM43_20100</name>
</gene>
<dbReference type="SUPFAM" id="SSF53955">
    <property type="entry name" value="Lysozyme-like"/>
    <property type="match status" value="1"/>
</dbReference>
<feature type="domain" description="Penicillin-binding protein transpeptidase" evidence="13">
    <location>
        <begin position="342"/>
        <end position="566"/>
    </location>
</feature>
<evidence type="ECO:0000256" key="9">
    <source>
        <dbReference type="ARBA" id="ARBA00023268"/>
    </source>
</evidence>
<evidence type="ECO:0000256" key="7">
    <source>
        <dbReference type="ARBA" id="ARBA00022679"/>
    </source>
</evidence>
<comment type="similarity">
    <text evidence="3">In the N-terminal section; belongs to the glycosyltransferase 51 family.</text>
</comment>
<comment type="pathway">
    <text evidence="1">Cell wall biogenesis; peptidoglycan biosynthesis.</text>
</comment>
<name>A0AAC9FNG0_AERVE</name>
<evidence type="ECO:0000256" key="6">
    <source>
        <dbReference type="ARBA" id="ARBA00022676"/>
    </source>
</evidence>
<comment type="similarity">
    <text evidence="2">In the C-terminal section; belongs to the transpeptidase family.</text>
</comment>
<dbReference type="GO" id="GO:0009252">
    <property type="term" value="P:peptidoglycan biosynthetic process"/>
    <property type="evidence" value="ECO:0007669"/>
    <property type="project" value="InterPro"/>
</dbReference>
<accession>A0AAC9FNG0</accession>
<dbReference type="InterPro" id="IPR023346">
    <property type="entry name" value="Lysozyme-like_dom_sf"/>
</dbReference>
<dbReference type="EMBL" id="CP014774">
    <property type="protein sequence ID" value="ANB54791.1"/>
    <property type="molecule type" value="Genomic_DNA"/>
</dbReference>
<dbReference type="SUPFAM" id="SSF56601">
    <property type="entry name" value="beta-lactamase/transpeptidase-like"/>
    <property type="match status" value="1"/>
</dbReference>
<dbReference type="GO" id="GO:0008955">
    <property type="term" value="F:peptidoglycan glycosyltransferase activity"/>
    <property type="evidence" value="ECO:0007669"/>
    <property type="project" value="UniProtKB-EC"/>
</dbReference>
<keyword evidence="4" id="KW-0121">Carboxypeptidase</keyword>
<keyword evidence="8" id="KW-0378">Hydrolase</keyword>
<keyword evidence="12" id="KW-0472">Membrane</keyword>
<dbReference type="AlphaFoldDB" id="A0AAC9FNG0"/>
<evidence type="ECO:0000256" key="3">
    <source>
        <dbReference type="ARBA" id="ARBA00007739"/>
    </source>
</evidence>
<dbReference type="InterPro" id="IPR012338">
    <property type="entry name" value="Beta-lactam/transpept-like"/>
</dbReference>
<evidence type="ECO:0000256" key="5">
    <source>
        <dbReference type="ARBA" id="ARBA00022670"/>
    </source>
</evidence>
<keyword evidence="6" id="KW-0328">Glycosyltransferase</keyword>
<reference evidence="15 16" key="1">
    <citation type="journal article" date="2016" name="J. Clin. Microbiol.">
        <title>Detection and Whole-Genome Sequencing of Carbapenemase-Producing Aeromonas hydrophila Isolates from Routine Perirectal Surveillance Culture.</title>
        <authorList>
            <person name="Hughes H.Y."/>
            <person name="Conlan S.P."/>
            <person name="Lau A.F."/>
            <person name="Dekker J.P."/>
            <person name="Michelin A.V."/>
            <person name="Youn J.H."/>
            <person name="Henderson D.K."/>
            <person name="Frank K.M."/>
            <person name="Segre J.A."/>
            <person name="Palmore T.N."/>
        </authorList>
    </citation>
    <scope>NUCLEOTIDE SEQUENCE [LARGE SCALE GENOMIC DNA]</scope>
    <source>
        <strain evidence="15 16">AVNIH1</strain>
    </source>
</reference>
<keyword evidence="9" id="KW-0511">Multifunctional enzyme</keyword>
<dbReference type="InterPro" id="IPR050396">
    <property type="entry name" value="Glycosyltr_51/Transpeptidase"/>
</dbReference>
<evidence type="ECO:0000256" key="8">
    <source>
        <dbReference type="ARBA" id="ARBA00022801"/>
    </source>
</evidence>
<evidence type="ECO:0000256" key="1">
    <source>
        <dbReference type="ARBA" id="ARBA00004752"/>
    </source>
</evidence>
<dbReference type="GO" id="GO:0004180">
    <property type="term" value="F:carboxypeptidase activity"/>
    <property type="evidence" value="ECO:0007669"/>
    <property type="project" value="UniProtKB-KW"/>
</dbReference>
<dbReference type="InterPro" id="IPR001460">
    <property type="entry name" value="PCN-bd_Tpept"/>
</dbReference>
<dbReference type="GO" id="GO:0006508">
    <property type="term" value="P:proteolysis"/>
    <property type="evidence" value="ECO:0007669"/>
    <property type="project" value="UniProtKB-KW"/>
</dbReference>
<proteinExistence type="inferred from homology"/>
<dbReference type="PANTHER" id="PTHR32282:SF15">
    <property type="entry name" value="PENICILLIN-BINDING PROTEIN 1C"/>
    <property type="match status" value="1"/>
</dbReference>
<dbReference type="InterPro" id="IPR001264">
    <property type="entry name" value="Glyco_trans_51"/>
</dbReference>
<dbReference type="Pfam" id="PF00905">
    <property type="entry name" value="Transpeptidase"/>
    <property type="match status" value="1"/>
</dbReference>
<feature type="domain" description="Glycosyl transferase family 51" evidence="14">
    <location>
        <begin position="93"/>
        <end position="265"/>
    </location>
</feature>
<organism evidence="15 16">
    <name type="scientific">Aeromonas veronii</name>
    <dbReference type="NCBI Taxonomy" id="654"/>
    <lineage>
        <taxon>Bacteria</taxon>
        <taxon>Pseudomonadati</taxon>
        <taxon>Pseudomonadota</taxon>
        <taxon>Gammaproteobacteria</taxon>
        <taxon>Aeromonadales</taxon>
        <taxon>Aeromonadaceae</taxon>
        <taxon>Aeromonas</taxon>
    </lineage>
</organism>